<reference evidence="2" key="1">
    <citation type="journal article" date="2023" name="Mol. Phylogenet. Evol.">
        <title>Genome-scale phylogeny and comparative genomics of the fungal order Sordariales.</title>
        <authorList>
            <person name="Hensen N."/>
            <person name="Bonometti L."/>
            <person name="Westerberg I."/>
            <person name="Brannstrom I.O."/>
            <person name="Guillou S."/>
            <person name="Cros-Aarteil S."/>
            <person name="Calhoun S."/>
            <person name="Haridas S."/>
            <person name="Kuo A."/>
            <person name="Mondo S."/>
            <person name="Pangilinan J."/>
            <person name="Riley R."/>
            <person name="LaButti K."/>
            <person name="Andreopoulos B."/>
            <person name="Lipzen A."/>
            <person name="Chen C."/>
            <person name="Yan M."/>
            <person name="Daum C."/>
            <person name="Ng V."/>
            <person name="Clum A."/>
            <person name="Steindorff A."/>
            <person name="Ohm R.A."/>
            <person name="Martin F."/>
            <person name="Silar P."/>
            <person name="Natvig D.O."/>
            <person name="Lalanne C."/>
            <person name="Gautier V."/>
            <person name="Ament-Velasquez S.L."/>
            <person name="Kruys A."/>
            <person name="Hutchinson M.I."/>
            <person name="Powell A.J."/>
            <person name="Barry K."/>
            <person name="Miller A.N."/>
            <person name="Grigoriev I.V."/>
            <person name="Debuchy R."/>
            <person name="Gladieux P."/>
            <person name="Hiltunen Thoren M."/>
            <person name="Johannesson H."/>
        </authorList>
    </citation>
    <scope>NUCLEOTIDE SEQUENCE</scope>
    <source>
        <strain evidence="2">CBS 232.78</strain>
    </source>
</reference>
<accession>A0AAE0U4L1</accession>
<comment type="caution">
    <text evidence="2">The sequence shown here is derived from an EMBL/GenBank/DDBJ whole genome shotgun (WGS) entry which is preliminary data.</text>
</comment>
<keyword evidence="3" id="KW-1185">Reference proteome</keyword>
<feature type="region of interest" description="Disordered" evidence="1">
    <location>
        <begin position="91"/>
        <end position="113"/>
    </location>
</feature>
<evidence type="ECO:0000313" key="3">
    <source>
        <dbReference type="Proteomes" id="UP001285441"/>
    </source>
</evidence>
<evidence type="ECO:0000313" key="2">
    <source>
        <dbReference type="EMBL" id="KAK3390607.1"/>
    </source>
</evidence>
<name>A0AAE0U4L1_9PEZI</name>
<proteinExistence type="predicted"/>
<dbReference type="Proteomes" id="UP001285441">
    <property type="component" value="Unassembled WGS sequence"/>
</dbReference>
<evidence type="ECO:0000256" key="1">
    <source>
        <dbReference type="SAM" id="MobiDB-lite"/>
    </source>
</evidence>
<dbReference type="EMBL" id="JAULSW010000002">
    <property type="protein sequence ID" value="KAK3390607.1"/>
    <property type="molecule type" value="Genomic_DNA"/>
</dbReference>
<reference evidence="2" key="2">
    <citation type="submission" date="2023-06" db="EMBL/GenBank/DDBJ databases">
        <authorList>
            <consortium name="Lawrence Berkeley National Laboratory"/>
            <person name="Haridas S."/>
            <person name="Hensen N."/>
            <person name="Bonometti L."/>
            <person name="Westerberg I."/>
            <person name="Brannstrom I.O."/>
            <person name="Guillou S."/>
            <person name="Cros-Aarteil S."/>
            <person name="Calhoun S."/>
            <person name="Kuo A."/>
            <person name="Mondo S."/>
            <person name="Pangilinan J."/>
            <person name="Riley R."/>
            <person name="LaButti K."/>
            <person name="Andreopoulos B."/>
            <person name="Lipzen A."/>
            <person name="Chen C."/>
            <person name="Yanf M."/>
            <person name="Daum C."/>
            <person name="Ng V."/>
            <person name="Clum A."/>
            <person name="Steindorff A."/>
            <person name="Ohm R."/>
            <person name="Martin F."/>
            <person name="Silar P."/>
            <person name="Natvig D."/>
            <person name="Lalanne C."/>
            <person name="Gautier V."/>
            <person name="Ament-velasquez S.L."/>
            <person name="Kruys A."/>
            <person name="Hutchinson M.I."/>
            <person name="Powell A.J."/>
            <person name="Barry K."/>
            <person name="Miller A.N."/>
            <person name="Grigoriev I.V."/>
            <person name="Debuchy R."/>
            <person name="Gladieux P."/>
            <person name="Thoren M.H."/>
            <person name="Johannesson H."/>
        </authorList>
    </citation>
    <scope>NUCLEOTIDE SEQUENCE</scope>
    <source>
        <strain evidence="2">CBS 232.78</strain>
    </source>
</reference>
<organism evidence="2 3">
    <name type="scientific">Podospora didyma</name>
    <dbReference type="NCBI Taxonomy" id="330526"/>
    <lineage>
        <taxon>Eukaryota</taxon>
        <taxon>Fungi</taxon>
        <taxon>Dikarya</taxon>
        <taxon>Ascomycota</taxon>
        <taxon>Pezizomycotina</taxon>
        <taxon>Sordariomycetes</taxon>
        <taxon>Sordariomycetidae</taxon>
        <taxon>Sordariales</taxon>
        <taxon>Podosporaceae</taxon>
        <taxon>Podospora</taxon>
    </lineage>
</organism>
<dbReference type="AlphaFoldDB" id="A0AAE0U4L1"/>
<protein>
    <submittedName>
        <fullName evidence="2">Uncharacterized protein</fullName>
    </submittedName>
</protein>
<sequence length="295" mass="33665">MLACGVARAIRFCNQRSGVYVTGGRDGRLFSACRLLAQERTALMSWQNCEGGVAGCVLISVKPSTVHFLPLPIANPNHLLDAKSRDARGSLSSNTIEDTPITRANPLQPSPLHRHQSSLGGIIKFSTEELLNDDQRARAAHQFYHIVRHFESQSSVETRRQRDALYSRPLFVRYTYEYTRSQESRDVFLRAFFQSIRLSFDEDDADSGNEQVERGLRSALFDFADYLVDNFFLPLKASTKKNTPTVPRLSFLHPESPGRRTTSRFCWYTRTCLRSPWYMSCSLSPLMRYIPAIRL</sequence>
<gene>
    <name evidence="2" type="ORF">B0H63DRAFT_120824</name>
</gene>